<accession>A0A0A9DWH7</accession>
<dbReference type="EMBL" id="GBRH01205769">
    <property type="protein sequence ID" value="JAD92126.1"/>
    <property type="molecule type" value="Transcribed_RNA"/>
</dbReference>
<evidence type="ECO:0000256" key="1">
    <source>
        <dbReference type="SAM" id="MobiDB-lite"/>
    </source>
</evidence>
<feature type="region of interest" description="Disordered" evidence="1">
    <location>
        <begin position="153"/>
        <end position="175"/>
    </location>
</feature>
<proteinExistence type="predicted"/>
<protein>
    <submittedName>
        <fullName evidence="2">Uncharacterized protein</fullName>
    </submittedName>
</protein>
<sequence>MDGIDAGARRQVGLRHAAGARRPVVRRHAAAAVGLVRPVRAAAREPAAVDGYPGQPRGGGGPYPAAAGLAAPVRRLRRAVADAVRGERVGVQPLLLFRRGRRRRPRRDAGLVRLLQLQLGPVRVAGAGPRGRRPARDAMARGAAARALVQHERGAPGGGRGHEEGHGAAAVRGPRRRRLRRPCPCLRTLHKGVTRQTRADPCTSP</sequence>
<reference evidence="2" key="2">
    <citation type="journal article" date="2015" name="Data Brief">
        <title>Shoot transcriptome of the giant reed, Arundo donax.</title>
        <authorList>
            <person name="Barrero R.A."/>
            <person name="Guerrero F.D."/>
            <person name="Moolhuijzen P."/>
            <person name="Goolsby J.A."/>
            <person name="Tidwell J."/>
            <person name="Bellgard S.E."/>
            <person name="Bellgard M.I."/>
        </authorList>
    </citation>
    <scope>NUCLEOTIDE SEQUENCE</scope>
    <source>
        <tissue evidence="2">Shoot tissue taken approximately 20 cm above the soil surface</tissue>
    </source>
</reference>
<feature type="compositionally biased region" description="Basic and acidic residues" evidence="1">
    <location>
        <begin position="153"/>
        <end position="166"/>
    </location>
</feature>
<dbReference type="AlphaFoldDB" id="A0A0A9DWH7"/>
<organism evidence="2">
    <name type="scientific">Arundo donax</name>
    <name type="common">Giant reed</name>
    <name type="synonym">Donax arundinaceus</name>
    <dbReference type="NCBI Taxonomy" id="35708"/>
    <lineage>
        <taxon>Eukaryota</taxon>
        <taxon>Viridiplantae</taxon>
        <taxon>Streptophyta</taxon>
        <taxon>Embryophyta</taxon>
        <taxon>Tracheophyta</taxon>
        <taxon>Spermatophyta</taxon>
        <taxon>Magnoliopsida</taxon>
        <taxon>Liliopsida</taxon>
        <taxon>Poales</taxon>
        <taxon>Poaceae</taxon>
        <taxon>PACMAD clade</taxon>
        <taxon>Arundinoideae</taxon>
        <taxon>Arundineae</taxon>
        <taxon>Arundo</taxon>
    </lineage>
</organism>
<reference evidence="2" key="1">
    <citation type="submission" date="2014-09" db="EMBL/GenBank/DDBJ databases">
        <authorList>
            <person name="Magalhaes I.L.F."/>
            <person name="Oliveira U."/>
            <person name="Santos F.R."/>
            <person name="Vidigal T.H.D.A."/>
            <person name="Brescovit A.D."/>
            <person name="Santos A.J."/>
        </authorList>
    </citation>
    <scope>NUCLEOTIDE SEQUENCE</scope>
    <source>
        <tissue evidence="2">Shoot tissue taken approximately 20 cm above the soil surface</tissue>
    </source>
</reference>
<evidence type="ECO:0000313" key="2">
    <source>
        <dbReference type="EMBL" id="JAD92126.1"/>
    </source>
</evidence>
<name>A0A0A9DWH7_ARUDO</name>